<protein>
    <recommendedName>
        <fullName evidence="2">DUF6604 domain-containing protein</fullName>
    </recommendedName>
</protein>
<keyword evidence="4" id="KW-1185">Reference proteome</keyword>
<dbReference type="GeneID" id="92040158"/>
<name>A0ABR1WXF0_9PEZI</name>
<gene>
    <name evidence="3" type="ORF">PG997_002783</name>
</gene>
<proteinExistence type="predicted"/>
<dbReference type="PANTHER" id="PTHR38795:SF1">
    <property type="entry name" value="DUF6604 DOMAIN-CONTAINING PROTEIN"/>
    <property type="match status" value="1"/>
</dbReference>
<dbReference type="Pfam" id="PF20253">
    <property type="entry name" value="DUF6604"/>
    <property type="match status" value="1"/>
</dbReference>
<feature type="region of interest" description="Disordered" evidence="1">
    <location>
        <begin position="45"/>
        <end position="76"/>
    </location>
</feature>
<dbReference type="InterPro" id="IPR046539">
    <property type="entry name" value="DUF6604"/>
</dbReference>
<evidence type="ECO:0000313" key="4">
    <source>
        <dbReference type="Proteomes" id="UP001433268"/>
    </source>
</evidence>
<dbReference type="Proteomes" id="UP001433268">
    <property type="component" value="Unassembled WGS sequence"/>
</dbReference>
<sequence length="994" mass="111308">MAEKQADNPPLGDFLAKYRQYKDDTLTLSSWLAENALKCGFDIKPGAAAPGPAKVGGGRLKGKGRKKAKEAAAKSSSAATASGPQYIIQVSQFVPMAQAIAAYKPKPNVPPSLSRLFDRVIEARRQFGRWYAGMKATGPLLASNERHSHFIDVLQATWEVLVPFEEARKTSKSSPKTADENRKKGGFLSSLENRFANLHVESPSDSFGGHAASTPSDEDESPKLSTSINVQIQRDEDDVEKDFFLAIYTFLNELNYARGYVETAWEDMATDPDVLAQAALRSNLIIQLVRRAEMSLENCVERPKRFPASTYPTWTFPFIFLFNIMGFLEQPLVGRLPAKARLDNITKPDFQTIGNKGIGTFDAAGEWADFCFAKPFIVFHYAIHRSKPTPRGGISLGALNADQWCSDDDAEIFQTFNRIQAVALTTNNEMAEDEVTRGVRAATETNTVPIWALFGFQCLLDMNHLFKTNEATMFGSPLLELQRHVSMAVKNLNDIDIERNLKPPIGPTPPHAQELMVLVDTVNNKALDGALTEQLTEHNAGILPFYLEDPDFFLEYNPIRCGLMLYNLRLQLYDRALTFDTGLLILIPMIHLYKMCRLVYPEMPAWPDMEFLLLHQDVERLFIGGLPSSLTESTSKYALAMGMSAQALSKMKRTGKMKSPNFDKMRFAQNTCPIGSILVSSLGGYAKDDDMVILELVRWLNDPKKMDLADSLIDRQPRPSAEVLEKDDTLVETAEEEKQLMREKFSFPHASISDTIAFSEIFIHSERDILNFDWVEFVHTANEMATHFSSILGRYYPDQYKETNGLFCGMLTELMSEAEGAEKRANTKGRDRATLAELAPPALKEIRDAMQARGLASGPHDKREVDTKDGKKEAVWWTMDRGIASVMRRYGFGPMSLLATSEQSLRDRFYQNWSAEDLERSYAVQEVRALHGLVDYVGLDKEWDECFPEPDEGLDSDLDDDDDDDDEGEDAEGSGSGDSLAILQLTWRPLCASA</sequence>
<dbReference type="RefSeq" id="XP_066670716.1">
    <property type="nucleotide sequence ID" value="XM_066807098.1"/>
</dbReference>
<evidence type="ECO:0000259" key="2">
    <source>
        <dbReference type="Pfam" id="PF20253"/>
    </source>
</evidence>
<feature type="domain" description="DUF6604" evidence="2">
    <location>
        <begin position="19"/>
        <end position="296"/>
    </location>
</feature>
<evidence type="ECO:0000313" key="3">
    <source>
        <dbReference type="EMBL" id="KAK8087822.1"/>
    </source>
</evidence>
<dbReference type="PANTHER" id="PTHR38795">
    <property type="entry name" value="DUF6604 DOMAIN-CONTAINING PROTEIN"/>
    <property type="match status" value="1"/>
</dbReference>
<feature type="region of interest" description="Disordered" evidence="1">
    <location>
        <begin position="947"/>
        <end position="980"/>
    </location>
</feature>
<feature type="compositionally biased region" description="Acidic residues" evidence="1">
    <location>
        <begin position="947"/>
        <end position="972"/>
    </location>
</feature>
<comment type="caution">
    <text evidence="3">The sequence shown here is derived from an EMBL/GenBank/DDBJ whole genome shotgun (WGS) entry which is preliminary data.</text>
</comment>
<evidence type="ECO:0000256" key="1">
    <source>
        <dbReference type="SAM" id="MobiDB-lite"/>
    </source>
</evidence>
<reference evidence="3 4" key="1">
    <citation type="submission" date="2023-01" db="EMBL/GenBank/DDBJ databases">
        <title>Analysis of 21 Apiospora genomes using comparative genomics revels a genus with tremendous synthesis potential of carbohydrate active enzymes and secondary metabolites.</title>
        <authorList>
            <person name="Sorensen T."/>
        </authorList>
    </citation>
    <scope>NUCLEOTIDE SEQUENCE [LARGE SCALE GENOMIC DNA]</scope>
    <source>
        <strain evidence="3 4">CBS 114990</strain>
    </source>
</reference>
<organism evidence="3 4">
    <name type="scientific">Apiospora hydei</name>
    <dbReference type="NCBI Taxonomy" id="1337664"/>
    <lineage>
        <taxon>Eukaryota</taxon>
        <taxon>Fungi</taxon>
        <taxon>Dikarya</taxon>
        <taxon>Ascomycota</taxon>
        <taxon>Pezizomycotina</taxon>
        <taxon>Sordariomycetes</taxon>
        <taxon>Xylariomycetidae</taxon>
        <taxon>Amphisphaeriales</taxon>
        <taxon>Apiosporaceae</taxon>
        <taxon>Apiospora</taxon>
    </lineage>
</organism>
<accession>A0ABR1WXF0</accession>
<feature type="region of interest" description="Disordered" evidence="1">
    <location>
        <begin position="203"/>
        <end position="226"/>
    </location>
</feature>
<dbReference type="EMBL" id="JAQQWN010000004">
    <property type="protein sequence ID" value="KAK8087822.1"/>
    <property type="molecule type" value="Genomic_DNA"/>
</dbReference>